<dbReference type="EMBL" id="CAJVQC010053602">
    <property type="protein sequence ID" value="CAG8793131.1"/>
    <property type="molecule type" value="Genomic_DNA"/>
</dbReference>
<feature type="non-terminal residue" evidence="1">
    <location>
        <position position="331"/>
    </location>
</feature>
<sequence length="331" mass="39382">VSRFLPRHSPDLPALRNANILRWFKSSSLWTERETRTLNDLVEQYSNDWFLISSKLYGRTSFACWQPNKIKKELVLHSWPQEAIRILDYLILKYGRWQIIPILLPGTTPFNYYMRSATNIWGWRNQIIFKIFDTENLDVQKRWSADELRKLLELRSQYETDWCKISKGLPGRSPSACFYKYQVITRLLMKTGNDITKCIKQKLRRNTTIAQPWSEEDILKLKNLTEIHGKDWNKIASQLPGKTSEDYYDRIARFIPGKSQESIRSYVTTHKQELLPKELDMTKMNNLKKDYLDITPVPVWNLDEFGDWCKRKSMVKAKIIDHMKKGLEQRR</sequence>
<feature type="non-terminal residue" evidence="1">
    <location>
        <position position="1"/>
    </location>
</feature>
<proteinExistence type="predicted"/>
<accession>A0ACA9RH76</accession>
<name>A0ACA9RH76_9GLOM</name>
<organism evidence="1 2">
    <name type="scientific">Racocetra persica</name>
    <dbReference type="NCBI Taxonomy" id="160502"/>
    <lineage>
        <taxon>Eukaryota</taxon>
        <taxon>Fungi</taxon>
        <taxon>Fungi incertae sedis</taxon>
        <taxon>Mucoromycota</taxon>
        <taxon>Glomeromycotina</taxon>
        <taxon>Glomeromycetes</taxon>
        <taxon>Diversisporales</taxon>
        <taxon>Gigasporaceae</taxon>
        <taxon>Racocetra</taxon>
    </lineage>
</organism>
<reference evidence="1" key="1">
    <citation type="submission" date="2021-06" db="EMBL/GenBank/DDBJ databases">
        <authorList>
            <person name="Kallberg Y."/>
            <person name="Tangrot J."/>
            <person name="Rosling A."/>
        </authorList>
    </citation>
    <scope>NUCLEOTIDE SEQUENCE</scope>
    <source>
        <strain evidence="1">MA461A</strain>
    </source>
</reference>
<keyword evidence="2" id="KW-1185">Reference proteome</keyword>
<protein>
    <submittedName>
        <fullName evidence="1">18934_t:CDS:1</fullName>
    </submittedName>
</protein>
<evidence type="ECO:0000313" key="1">
    <source>
        <dbReference type="EMBL" id="CAG8793131.1"/>
    </source>
</evidence>
<dbReference type="Proteomes" id="UP000789920">
    <property type="component" value="Unassembled WGS sequence"/>
</dbReference>
<comment type="caution">
    <text evidence="1">The sequence shown here is derived from an EMBL/GenBank/DDBJ whole genome shotgun (WGS) entry which is preliminary data.</text>
</comment>
<evidence type="ECO:0000313" key="2">
    <source>
        <dbReference type="Proteomes" id="UP000789920"/>
    </source>
</evidence>
<gene>
    <name evidence="1" type="ORF">RPERSI_LOCUS19523</name>
</gene>